<evidence type="ECO:0000256" key="4">
    <source>
        <dbReference type="ARBA" id="ARBA00023163"/>
    </source>
</evidence>
<gene>
    <name evidence="8" type="ORF">Syun_015350</name>
</gene>
<keyword evidence="5" id="KW-0539">Nucleus</keyword>
<feature type="compositionally biased region" description="Basic residues" evidence="6">
    <location>
        <begin position="48"/>
        <end position="57"/>
    </location>
</feature>
<evidence type="ECO:0000256" key="5">
    <source>
        <dbReference type="ARBA" id="ARBA00023242"/>
    </source>
</evidence>
<evidence type="ECO:0000259" key="7">
    <source>
        <dbReference type="PROSITE" id="PS50863"/>
    </source>
</evidence>
<dbReference type="CDD" id="cd10017">
    <property type="entry name" value="B3_DNA"/>
    <property type="match status" value="1"/>
</dbReference>
<reference evidence="8 9" key="1">
    <citation type="submission" date="2024-01" db="EMBL/GenBank/DDBJ databases">
        <title>Genome assemblies of Stephania.</title>
        <authorList>
            <person name="Yang L."/>
        </authorList>
    </citation>
    <scope>NUCLEOTIDE SEQUENCE [LARGE SCALE GENOMIC DNA]</scope>
    <source>
        <strain evidence="8">YNDBR</strain>
        <tissue evidence="8">Leaf</tissue>
    </source>
</reference>
<protein>
    <recommendedName>
        <fullName evidence="7">TF-B3 domain-containing protein</fullName>
    </recommendedName>
</protein>
<accession>A0AAP0JN78</accession>
<evidence type="ECO:0000313" key="9">
    <source>
        <dbReference type="Proteomes" id="UP001420932"/>
    </source>
</evidence>
<dbReference type="SUPFAM" id="SSF101936">
    <property type="entry name" value="DNA-binding pseudobarrel domain"/>
    <property type="match status" value="1"/>
</dbReference>
<dbReference type="InterPro" id="IPR015300">
    <property type="entry name" value="DNA-bd_pseudobarrel_sf"/>
</dbReference>
<evidence type="ECO:0000256" key="6">
    <source>
        <dbReference type="SAM" id="MobiDB-lite"/>
    </source>
</evidence>
<dbReference type="InterPro" id="IPR044837">
    <property type="entry name" value="REM16-like"/>
</dbReference>
<keyword evidence="2" id="KW-0805">Transcription regulation</keyword>
<name>A0AAP0JN78_9MAGN</name>
<dbReference type="Proteomes" id="UP001420932">
    <property type="component" value="Unassembled WGS sequence"/>
</dbReference>
<feature type="compositionally biased region" description="Polar residues" evidence="6">
    <location>
        <begin position="35"/>
        <end position="47"/>
    </location>
</feature>
<dbReference type="SMART" id="SM01019">
    <property type="entry name" value="B3"/>
    <property type="match status" value="1"/>
</dbReference>
<evidence type="ECO:0000256" key="1">
    <source>
        <dbReference type="ARBA" id="ARBA00004123"/>
    </source>
</evidence>
<dbReference type="EMBL" id="JBBNAF010000006">
    <property type="protein sequence ID" value="KAK9136020.1"/>
    <property type="molecule type" value="Genomic_DNA"/>
</dbReference>
<dbReference type="GO" id="GO:0005634">
    <property type="term" value="C:nucleus"/>
    <property type="evidence" value="ECO:0007669"/>
    <property type="project" value="UniProtKB-SubCell"/>
</dbReference>
<keyword evidence="3" id="KW-0238">DNA-binding</keyword>
<dbReference type="PROSITE" id="PS50863">
    <property type="entry name" value="B3"/>
    <property type="match status" value="1"/>
</dbReference>
<evidence type="ECO:0000256" key="3">
    <source>
        <dbReference type="ARBA" id="ARBA00023125"/>
    </source>
</evidence>
<keyword evidence="4" id="KW-0804">Transcription</keyword>
<dbReference type="PANTHER" id="PTHR31391">
    <property type="entry name" value="B3 DOMAIN-CONTAINING PROTEIN OS11G0197600-RELATED"/>
    <property type="match status" value="1"/>
</dbReference>
<organism evidence="8 9">
    <name type="scientific">Stephania yunnanensis</name>
    <dbReference type="NCBI Taxonomy" id="152371"/>
    <lineage>
        <taxon>Eukaryota</taxon>
        <taxon>Viridiplantae</taxon>
        <taxon>Streptophyta</taxon>
        <taxon>Embryophyta</taxon>
        <taxon>Tracheophyta</taxon>
        <taxon>Spermatophyta</taxon>
        <taxon>Magnoliopsida</taxon>
        <taxon>Ranunculales</taxon>
        <taxon>Menispermaceae</taxon>
        <taxon>Menispermoideae</taxon>
        <taxon>Cissampelideae</taxon>
        <taxon>Stephania</taxon>
    </lineage>
</organism>
<proteinExistence type="predicted"/>
<dbReference type="InterPro" id="IPR003340">
    <property type="entry name" value="B3_DNA-bd"/>
</dbReference>
<comment type="subcellular location">
    <subcellularLocation>
        <location evidence="1">Nucleus</location>
    </subcellularLocation>
</comment>
<keyword evidence="9" id="KW-1185">Reference proteome</keyword>
<feature type="region of interest" description="Disordered" evidence="6">
    <location>
        <begin position="35"/>
        <end position="61"/>
    </location>
</feature>
<dbReference type="AlphaFoldDB" id="A0AAP0JN78"/>
<sequence>MVKAKPSYEELRMHRLEENKKRMEDLNLTQLAKSILSASPKPSTTKQAKMRAQRKLHGLAQVRRSSRIENKPAPVYKERRGQFNGLYASDEARQNAIDRAEELQSSLGDEFPSFMKPMGLPTKFCNDYMPKDTETVMLVDENGEEYPTVFISRRTGLSGGWKAFSLAHDLVDGDALIFQLVEPTTLKVYIVRANEQESD</sequence>
<dbReference type="Pfam" id="PF02362">
    <property type="entry name" value="B3"/>
    <property type="match status" value="1"/>
</dbReference>
<comment type="caution">
    <text evidence="8">The sequence shown here is derived from an EMBL/GenBank/DDBJ whole genome shotgun (WGS) entry which is preliminary data.</text>
</comment>
<dbReference type="Gene3D" id="2.40.330.10">
    <property type="entry name" value="DNA-binding pseudobarrel domain"/>
    <property type="match status" value="1"/>
</dbReference>
<evidence type="ECO:0000313" key="8">
    <source>
        <dbReference type="EMBL" id="KAK9136020.1"/>
    </source>
</evidence>
<evidence type="ECO:0000256" key="2">
    <source>
        <dbReference type="ARBA" id="ARBA00023015"/>
    </source>
</evidence>
<dbReference type="GO" id="GO:0003677">
    <property type="term" value="F:DNA binding"/>
    <property type="evidence" value="ECO:0007669"/>
    <property type="project" value="UniProtKB-KW"/>
</dbReference>
<feature type="domain" description="TF-B3" evidence="7">
    <location>
        <begin position="103"/>
        <end position="194"/>
    </location>
</feature>
<dbReference type="PANTHER" id="PTHR31391:SF99">
    <property type="entry name" value="B3 DOMAIN-CONTAINING PROTEIN OS06G0194400"/>
    <property type="match status" value="1"/>
</dbReference>